<organism evidence="4 5">
    <name type="scientific">Helobdella robusta</name>
    <name type="common">Californian leech</name>
    <dbReference type="NCBI Taxonomy" id="6412"/>
    <lineage>
        <taxon>Eukaryota</taxon>
        <taxon>Metazoa</taxon>
        <taxon>Spiralia</taxon>
        <taxon>Lophotrochozoa</taxon>
        <taxon>Annelida</taxon>
        <taxon>Clitellata</taxon>
        <taxon>Hirudinea</taxon>
        <taxon>Rhynchobdellida</taxon>
        <taxon>Glossiphoniidae</taxon>
        <taxon>Helobdella</taxon>
    </lineage>
</organism>
<proteinExistence type="inferred from homology"/>
<comment type="similarity">
    <text evidence="1">Belongs to the NDRG family.</text>
</comment>
<dbReference type="Pfam" id="PF03096">
    <property type="entry name" value="Ndr"/>
    <property type="match status" value="1"/>
</dbReference>
<dbReference type="EMBL" id="AMQM01004434">
    <property type="status" value="NOT_ANNOTATED_CDS"/>
    <property type="molecule type" value="Genomic_DNA"/>
</dbReference>
<dbReference type="FunFam" id="3.40.50.1820:FF:000047">
    <property type="entry name" value="protein NDRG3 isoform X8"/>
    <property type="match status" value="1"/>
</dbReference>
<dbReference type="HOGENOM" id="CLU_035361_5_0_1"/>
<dbReference type="OrthoDB" id="741027at2759"/>
<evidence type="ECO:0000256" key="2">
    <source>
        <dbReference type="SAM" id="MobiDB-lite"/>
    </source>
</evidence>
<evidence type="ECO:0000256" key="1">
    <source>
        <dbReference type="ARBA" id="ARBA00005598"/>
    </source>
</evidence>
<dbReference type="PANTHER" id="PTHR11034">
    <property type="entry name" value="N-MYC DOWNSTREAM REGULATED"/>
    <property type="match status" value="1"/>
</dbReference>
<dbReference type="GO" id="GO:0005737">
    <property type="term" value="C:cytoplasm"/>
    <property type="evidence" value="ECO:0000318"/>
    <property type="project" value="GO_Central"/>
</dbReference>
<dbReference type="EMBL" id="KB096551">
    <property type="protein sequence ID" value="ESO04006.1"/>
    <property type="molecule type" value="Genomic_DNA"/>
</dbReference>
<feature type="compositionally biased region" description="Polar residues" evidence="2">
    <location>
        <begin position="349"/>
        <end position="365"/>
    </location>
</feature>
<evidence type="ECO:0000313" key="5">
    <source>
        <dbReference type="Proteomes" id="UP000015101"/>
    </source>
</evidence>
<reference evidence="5" key="1">
    <citation type="submission" date="2012-12" db="EMBL/GenBank/DDBJ databases">
        <authorList>
            <person name="Hellsten U."/>
            <person name="Grimwood J."/>
            <person name="Chapman J.A."/>
            <person name="Shapiro H."/>
            <person name="Aerts A."/>
            <person name="Otillar R.P."/>
            <person name="Terry A.Y."/>
            <person name="Boore J.L."/>
            <person name="Simakov O."/>
            <person name="Marletaz F."/>
            <person name="Cho S.-J."/>
            <person name="Edsinger-Gonzales E."/>
            <person name="Havlak P."/>
            <person name="Kuo D.-H."/>
            <person name="Larsson T."/>
            <person name="Lv J."/>
            <person name="Arendt D."/>
            <person name="Savage R."/>
            <person name="Osoegawa K."/>
            <person name="de Jong P."/>
            <person name="Lindberg D.R."/>
            <person name="Seaver E.C."/>
            <person name="Weisblat D.A."/>
            <person name="Putnam N.H."/>
            <person name="Grigoriev I.V."/>
            <person name="Rokhsar D.S."/>
        </authorList>
    </citation>
    <scope>NUCLEOTIDE SEQUENCE</scope>
</reference>
<sequence>MAAEKLTPVELESIRLLDCKARSISNDQIFDVEENVRTKFGPVHVVMHGDRRNPAILTYHDIGLNSTSCFQGFFNYVEMQVIMKNFCVYHVNAIGQEENAPTLPQGLGLTDSAPLATEYIYPSMDELASTLVTVLDHYNLKTIIGFGVGAGANILSRFALSRPERVEALVLLNGNASQAGWIEWAYQKWNAWYLKSGMMTAGVEEYMIWHWFGSKTGDTSQDLVNVYMEYVKSINPTNLGHFISSYIRRTDLGITRELDHTKKNHVKNFSCPVMLVAGDHSPHLDDTITMNGRLDPSNSTWMKFNCGGMILEEAPGKLCEALRLFLQGLGYVPALRRKSEVDPAPQIPKLSSLTSHPQPTNFEVC</sequence>
<dbReference type="InterPro" id="IPR029058">
    <property type="entry name" value="AB_hydrolase_fold"/>
</dbReference>
<reference evidence="3 5" key="2">
    <citation type="journal article" date="2013" name="Nature">
        <title>Insights into bilaterian evolution from three spiralian genomes.</title>
        <authorList>
            <person name="Simakov O."/>
            <person name="Marletaz F."/>
            <person name="Cho S.J."/>
            <person name="Edsinger-Gonzales E."/>
            <person name="Havlak P."/>
            <person name="Hellsten U."/>
            <person name="Kuo D.H."/>
            <person name="Larsson T."/>
            <person name="Lv J."/>
            <person name="Arendt D."/>
            <person name="Savage R."/>
            <person name="Osoegawa K."/>
            <person name="de Jong P."/>
            <person name="Grimwood J."/>
            <person name="Chapman J.A."/>
            <person name="Shapiro H."/>
            <person name="Aerts A."/>
            <person name="Otillar R.P."/>
            <person name="Terry A.Y."/>
            <person name="Boore J.L."/>
            <person name="Grigoriev I.V."/>
            <person name="Lindberg D.R."/>
            <person name="Seaver E.C."/>
            <person name="Weisblat D.A."/>
            <person name="Putnam N.H."/>
            <person name="Rokhsar D.S."/>
        </authorList>
    </citation>
    <scope>NUCLEOTIDE SEQUENCE</scope>
</reference>
<gene>
    <name evidence="4" type="primary">20210209</name>
    <name evidence="3" type="ORF">HELRODRAFT_185603</name>
</gene>
<evidence type="ECO:0000313" key="4">
    <source>
        <dbReference type="EnsemblMetazoa" id="HelroP185603"/>
    </source>
</evidence>
<keyword evidence="5" id="KW-1185">Reference proteome</keyword>
<evidence type="ECO:0000313" key="3">
    <source>
        <dbReference type="EMBL" id="ESO04006.1"/>
    </source>
</evidence>
<dbReference type="EnsemblMetazoa" id="HelroT185603">
    <property type="protein sequence ID" value="HelroP185603"/>
    <property type="gene ID" value="HelroG185603"/>
</dbReference>
<feature type="region of interest" description="Disordered" evidence="2">
    <location>
        <begin position="343"/>
        <end position="365"/>
    </location>
</feature>
<dbReference type="InterPro" id="IPR004142">
    <property type="entry name" value="NDRG"/>
</dbReference>
<dbReference type="FunCoup" id="T1FN10">
    <property type="interactions" value="635"/>
</dbReference>
<name>T1FN10_HELRO</name>
<dbReference type="Proteomes" id="UP000015101">
    <property type="component" value="Unassembled WGS sequence"/>
</dbReference>
<dbReference type="GeneID" id="20210209"/>
<dbReference type="RefSeq" id="XP_009017942.1">
    <property type="nucleotide sequence ID" value="XM_009019694.1"/>
</dbReference>
<dbReference type="CTD" id="20210209"/>
<dbReference type="AlphaFoldDB" id="T1FN10"/>
<dbReference type="Gene3D" id="3.40.50.1820">
    <property type="entry name" value="alpha/beta hydrolase"/>
    <property type="match status" value="1"/>
</dbReference>
<dbReference type="KEGG" id="hro:HELRODRAFT_185603"/>
<dbReference type="InParanoid" id="T1FN10"/>
<evidence type="ECO:0008006" key="6">
    <source>
        <dbReference type="Google" id="ProtNLM"/>
    </source>
</evidence>
<reference evidence="4" key="3">
    <citation type="submission" date="2015-06" db="UniProtKB">
        <authorList>
            <consortium name="EnsemblMetazoa"/>
        </authorList>
    </citation>
    <scope>IDENTIFICATION</scope>
</reference>
<dbReference type="OMA" id="EHPPDFE"/>
<protein>
    <recommendedName>
        <fullName evidence="6">Protein NDRG3</fullName>
    </recommendedName>
</protein>
<dbReference type="GO" id="GO:0007165">
    <property type="term" value="P:signal transduction"/>
    <property type="evidence" value="ECO:0000318"/>
    <property type="project" value="GO_Central"/>
</dbReference>
<dbReference type="eggNOG" id="KOG2931">
    <property type="taxonomic scope" value="Eukaryota"/>
</dbReference>
<accession>T1FN10</accession>
<dbReference type="SUPFAM" id="SSF53474">
    <property type="entry name" value="alpha/beta-Hydrolases"/>
    <property type="match status" value="1"/>
</dbReference>